<dbReference type="InterPro" id="IPR036047">
    <property type="entry name" value="F-box-like_dom_sf"/>
</dbReference>
<reference evidence="3" key="1">
    <citation type="journal article" date="2014" name="Genome Announc.">
        <title>Draft genome sequence of Rhodosporidium toruloides CECT1137, an oleaginous yeast of biotechnological interest.</title>
        <authorList>
            <person name="Morin N."/>
            <person name="Calcas X."/>
            <person name="Devillers H."/>
            <person name="Durrens P."/>
            <person name="Sherman D.J."/>
            <person name="Nicaud J.-M."/>
            <person name="Neuveglise C."/>
        </authorList>
    </citation>
    <scope>NUCLEOTIDE SEQUENCE</scope>
    <source>
        <strain evidence="3">CECT1137</strain>
    </source>
</reference>
<organism evidence="3">
    <name type="scientific">Rhodotorula toruloides</name>
    <name type="common">Yeast</name>
    <name type="synonym">Rhodosporidium toruloides</name>
    <dbReference type="NCBI Taxonomy" id="5286"/>
    <lineage>
        <taxon>Eukaryota</taxon>
        <taxon>Fungi</taxon>
        <taxon>Dikarya</taxon>
        <taxon>Basidiomycota</taxon>
        <taxon>Pucciniomycotina</taxon>
        <taxon>Microbotryomycetes</taxon>
        <taxon>Sporidiobolales</taxon>
        <taxon>Sporidiobolaceae</taxon>
        <taxon>Rhodotorula</taxon>
    </lineage>
</organism>
<proteinExistence type="predicted"/>
<dbReference type="InterPro" id="IPR001810">
    <property type="entry name" value="F-box_dom"/>
</dbReference>
<evidence type="ECO:0000259" key="2">
    <source>
        <dbReference type="PROSITE" id="PS50181"/>
    </source>
</evidence>
<dbReference type="PROSITE" id="PS50181">
    <property type="entry name" value="FBOX"/>
    <property type="match status" value="1"/>
</dbReference>
<dbReference type="SUPFAM" id="SSF81383">
    <property type="entry name" value="F-box domain"/>
    <property type="match status" value="1"/>
</dbReference>
<evidence type="ECO:0000313" key="3">
    <source>
        <dbReference type="EMBL" id="CDR46762.1"/>
    </source>
</evidence>
<dbReference type="Pfam" id="PF00646">
    <property type="entry name" value="F-box"/>
    <property type="match status" value="1"/>
</dbReference>
<feature type="domain" description="F-box" evidence="2">
    <location>
        <begin position="62"/>
        <end position="111"/>
    </location>
</feature>
<gene>
    <name evidence="3" type="ORF">RHTO0S_13e01222g</name>
</gene>
<dbReference type="AlphaFoldDB" id="A0A061BBP4"/>
<feature type="compositionally biased region" description="Polar residues" evidence="1">
    <location>
        <begin position="16"/>
        <end position="25"/>
    </location>
</feature>
<name>A0A061BBP4_RHOTO</name>
<feature type="region of interest" description="Disordered" evidence="1">
    <location>
        <begin position="591"/>
        <end position="612"/>
    </location>
</feature>
<dbReference type="CDD" id="cd09917">
    <property type="entry name" value="F-box_SF"/>
    <property type="match status" value="1"/>
</dbReference>
<dbReference type="EMBL" id="LK052948">
    <property type="protein sequence ID" value="CDR46762.1"/>
    <property type="molecule type" value="Genomic_DNA"/>
</dbReference>
<feature type="region of interest" description="Disordered" evidence="1">
    <location>
        <begin position="1"/>
        <end position="56"/>
    </location>
</feature>
<protein>
    <submittedName>
        <fullName evidence="3">RHTO0S13e01222g1_1</fullName>
    </submittedName>
</protein>
<dbReference type="OrthoDB" id="2530272at2759"/>
<accession>A0A061BBP4</accession>
<evidence type="ECO:0000256" key="1">
    <source>
        <dbReference type="SAM" id="MobiDB-lite"/>
    </source>
</evidence>
<sequence length="612" mass="67684">MEPATYTLAGSVKTPLASQQATSASDFVGDEQEGSKDEASKKRRTGGGGEGTASAGEDKLRRLSFSTLPLDMVVQICSFLDPETVLALAQTSKTIRSTLFRKAAAPVWTAARRNVGVDDLTGELPEPRIAFLLQGKVCQVCGSSASYSFPRFDLQVRACYPCLEANVFPASAIPEEVQDLHPLSLCCSLAARHSAKGKMHRRRELFYWKPEVVATKAHPSGAAVDFQRSFERYKAAAAADAAKLVVHEERLYQEKLVEERERPAKRFKQIQKRLIAAGFAEQDTLAVPTSVRNSSEPVTDEYWAQVHSQVLGAVQAQRDRRLQHARSQRRDGLRALYNLLYNATSPAEQEFFPNVHAFLRLPSIEVLWQPEDAVIDTSSWAALTPKIRLDIQRQARIDKIRYFDQLARALLSIGIHLPAYIVNLITAEPSVFVDDADDSKGVAPLHDQLTDGQLLGLLHGPLAVFTCSFCGWSFPIRDHNAHLDMRHRPTTWSSQADAKFQPVSSSYLGLLHQVITSVGLDSLAAYAGDLENLGPHFEVRMHGGEVITGVHWADLRKAFVRRPKQPRPAHGGKRKPPFFKLTYCAAAITYRPPVPPSPVANQLASPADETKK</sequence>